<proteinExistence type="predicted"/>
<dbReference type="Proteomes" id="UP000005938">
    <property type="component" value="Unassembled WGS sequence"/>
</dbReference>
<evidence type="ECO:0000313" key="4">
    <source>
        <dbReference type="Proteomes" id="UP000005938"/>
    </source>
</evidence>
<sequence length="296" mass="33083">MTNSLSYYLTIAVIKLKGIKRSFGNDPIDYKKLRKEDVFLPNNSFFKRHTLNKYQVLSSTIIEVGTKKEADSLVLFIHGGAFVSGPAKHHWDAIKTIVKQTSHTVWLCRYPKAPEYDILQISKNIDALYSLALEKYSASKIYIIGDSVGGTLATALIQRLIALKKELPKKILLISPVMDASMSNPAIQSLEEIDPMLSIQGVVSAKKMCAGSMDLKAPIISPIYGSFDQFPSTLIFMAQHDIMYPDQKIALSKLLKAKVDVKSIEGKRMPHIWPLLPFMKEAKIALQEITKALKDS</sequence>
<evidence type="ECO:0000313" key="3">
    <source>
        <dbReference type="EMBL" id="EID75299.1"/>
    </source>
</evidence>
<keyword evidence="1" id="KW-0378">Hydrolase</keyword>
<feature type="domain" description="Alpha/beta hydrolase fold-3" evidence="2">
    <location>
        <begin position="74"/>
        <end position="273"/>
    </location>
</feature>
<gene>
    <name evidence="3" type="ORF">W5A_07005</name>
</gene>
<dbReference type="EMBL" id="AJJU01000006">
    <property type="protein sequence ID" value="EID75299.1"/>
    <property type="molecule type" value="Genomic_DNA"/>
</dbReference>
<dbReference type="eggNOG" id="COG0657">
    <property type="taxonomic scope" value="Bacteria"/>
</dbReference>
<dbReference type="Pfam" id="PF07859">
    <property type="entry name" value="Abhydrolase_3"/>
    <property type="match status" value="1"/>
</dbReference>
<protein>
    <submittedName>
        <fullName evidence="3">Esterase/lipase</fullName>
    </submittedName>
</protein>
<reference evidence="3 4" key="1">
    <citation type="journal article" date="2012" name="J. Bacteriol.">
        <title>Genome Sequence of the Halotolerant Bacterium Imtechella halotolerans K1T.</title>
        <authorList>
            <person name="Kumar S."/>
            <person name="Vikram S."/>
            <person name="Subramanian S."/>
            <person name="Raghava G.P."/>
            <person name="Pinnaka A.K."/>
        </authorList>
    </citation>
    <scope>NUCLEOTIDE SEQUENCE [LARGE SCALE GENOMIC DNA]</scope>
    <source>
        <strain evidence="3 4">K1</strain>
    </source>
</reference>
<dbReference type="InterPro" id="IPR013094">
    <property type="entry name" value="AB_hydrolase_3"/>
</dbReference>
<accession>I0WFY3</accession>
<keyword evidence="4" id="KW-1185">Reference proteome</keyword>
<dbReference type="GO" id="GO:0016787">
    <property type="term" value="F:hydrolase activity"/>
    <property type="evidence" value="ECO:0007669"/>
    <property type="project" value="UniProtKB-KW"/>
</dbReference>
<dbReference type="PANTHER" id="PTHR48081">
    <property type="entry name" value="AB HYDROLASE SUPERFAMILY PROTEIN C4A8.06C"/>
    <property type="match status" value="1"/>
</dbReference>
<name>I0WFY3_9FLAO</name>
<dbReference type="PANTHER" id="PTHR48081:SF8">
    <property type="entry name" value="ALPHA_BETA HYDROLASE FOLD-3 DOMAIN-CONTAINING PROTEIN-RELATED"/>
    <property type="match status" value="1"/>
</dbReference>
<comment type="caution">
    <text evidence="3">The sequence shown here is derived from an EMBL/GenBank/DDBJ whole genome shotgun (WGS) entry which is preliminary data.</text>
</comment>
<dbReference type="STRING" id="946077.W5A_07005"/>
<dbReference type="SUPFAM" id="SSF53474">
    <property type="entry name" value="alpha/beta-Hydrolases"/>
    <property type="match status" value="1"/>
</dbReference>
<evidence type="ECO:0000256" key="1">
    <source>
        <dbReference type="ARBA" id="ARBA00022801"/>
    </source>
</evidence>
<dbReference type="InterPro" id="IPR029058">
    <property type="entry name" value="AB_hydrolase_fold"/>
</dbReference>
<dbReference type="InterPro" id="IPR050300">
    <property type="entry name" value="GDXG_lipolytic_enzyme"/>
</dbReference>
<dbReference type="AlphaFoldDB" id="I0WFY3"/>
<evidence type="ECO:0000259" key="2">
    <source>
        <dbReference type="Pfam" id="PF07859"/>
    </source>
</evidence>
<organism evidence="3 4">
    <name type="scientific">Imtechella halotolerans K1</name>
    <dbReference type="NCBI Taxonomy" id="946077"/>
    <lineage>
        <taxon>Bacteria</taxon>
        <taxon>Pseudomonadati</taxon>
        <taxon>Bacteroidota</taxon>
        <taxon>Flavobacteriia</taxon>
        <taxon>Flavobacteriales</taxon>
        <taxon>Flavobacteriaceae</taxon>
        <taxon>Imtechella</taxon>
    </lineage>
</organism>
<dbReference type="Gene3D" id="3.40.50.1820">
    <property type="entry name" value="alpha/beta hydrolase"/>
    <property type="match status" value="1"/>
</dbReference>
<dbReference type="OrthoDB" id="9815425at2"/>